<evidence type="ECO:0000256" key="5">
    <source>
        <dbReference type="ARBA" id="ARBA00022989"/>
    </source>
</evidence>
<feature type="region of interest" description="Disordered" evidence="7">
    <location>
        <begin position="946"/>
        <end position="996"/>
    </location>
</feature>
<evidence type="ECO:0000256" key="6">
    <source>
        <dbReference type="ARBA" id="ARBA00023136"/>
    </source>
</evidence>
<sequence>MADGTGVFGWIGVVVRRWPWAVVGFWIALTAVLSMTFPSLTEMAAKRPVPILPPDAPVLQTTKQISEAYHQNGSENENVLLVVLTDDNGLNPSDLTTYRTLAENLRPDTRDIVLLQDFVRTPALRDAMTSKDHKAWYLPMVLSGGVGTPELHEGFGRVADIVKKSVAGTTLTAHLTGPAATGDDLMYIGIRDMHVIETAVVVMVLVILFVIYRNLLTMMLPLMTIGLSVGVAQALVSGVAQLGLGVSTQTITLMTTMMFGAGIDYAVFLISRYHDYLRQGLDSDDAVERALTSIGKVIAGSAATVAVTFLGMIFTKLGAFRNVGPALAISIAVALFAAVTFLPALMVLAGRRNWIKPRRDLTGHFWRVTGIRIVRKPIIHLAGSLTVLLILAVCGMFARFNYDDSKTLPDSVESSVGYSTLAEHFPLNATIPEYLVVHSSEDLRKRPALVELKQMEQRVSQLPDIAAIHPAPVPSAKSNDKKSAASGELLPRHDKGSSSGNKDLEGAEGFPNVAALLYSVSASGNVDLTPDLSSLDLPPGVTLPTAPPEKKKEVDDTNTFVNTVRGLGFAMSVDIAEIANTVGSAPVTVLDVVATANRDGGALKKMSEFAEQLSSFPDEPSIEAASREVRRIVENARTEIRSLSNDPPSAKDAAAPPPKDPHNYADAIQQMIDEVKALIKDTSQTGGGLNSALTAFISPDGHTARYLVQTKLNPFATEAFSQIREITDAARGPHPRALMKEASISASGVTAMLRDTRAYYGDDINLIIVMTILIVFLILVAILRAVVAPLYLIASVVLSYLSALGLGVIVFQFMLGQPLTWSIPGLTFIVLVAMGADYNLLLISRLREESPHGIRSGVIQTVRSTGGVITAAGVIFAASMFGMLFASISTLVQCGFIIGTGLLLDTFLVRTITVPAIAVLVGKWNWWPSKPPPPAARERPIPLSQADAQPAVEVETKAETEPEPAPVVDAAPESDAAPETDAEPTPENGSEPEADLGPTLVAHAVPTPEAHLVPTPEVHAVPTPEVGAESLTGPENGMPVHIEDDPDTDAIRMSTEVVDESDPDTVVLRW</sequence>
<feature type="transmembrane region" description="Helical" evidence="8">
    <location>
        <begin position="864"/>
        <end position="889"/>
    </location>
</feature>
<feature type="transmembrane region" description="Helical" evidence="8">
    <location>
        <begin position="195"/>
        <end position="212"/>
    </location>
</feature>
<gene>
    <name evidence="10" type="ORF">PT015_04460</name>
</gene>
<evidence type="ECO:0000256" key="1">
    <source>
        <dbReference type="ARBA" id="ARBA00004651"/>
    </source>
</evidence>
<organism evidence="10 11">
    <name type="scientific">Candidatus Mycobacterium wuenschmannii</name>
    <dbReference type="NCBI Taxonomy" id="3027808"/>
    <lineage>
        <taxon>Bacteria</taxon>
        <taxon>Bacillati</taxon>
        <taxon>Actinomycetota</taxon>
        <taxon>Actinomycetes</taxon>
        <taxon>Mycobacteriales</taxon>
        <taxon>Mycobacteriaceae</taxon>
        <taxon>Mycobacterium</taxon>
    </lineage>
</organism>
<evidence type="ECO:0000259" key="9">
    <source>
        <dbReference type="PROSITE" id="PS50156"/>
    </source>
</evidence>
<protein>
    <submittedName>
        <fullName evidence="10">MMPL family transporter</fullName>
    </submittedName>
</protein>
<feature type="transmembrane region" description="Helical" evidence="8">
    <location>
        <begin position="291"/>
        <end position="314"/>
    </location>
</feature>
<dbReference type="InterPro" id="IPR000731">
    <property type="entry name" value="SSD"/>
</dbReference>
<name>A0ABY8W0K0_9MYCO</name>
<evidence type="ECO:0000313" key="10">
    <source>
        <dbReference type="EMBL" id="WIM88750.1"/>
    </source>
</evidence>
<accession>A0ABY8W0K0</accession>
<dbReference type="SUPFAM" id="SSF82866">
    <property type="entry name" value="Multidrug efflux transporter AcrB transmembrane domain"/>
    <property type="match status" value="2"/>
</dbReference>
<feature type="transmembrane region" description="Helical" evidence="8">
    <location>
        <begin position="764"/>
        <end position="783"/>
    </location>
</feature>
<evidence type="ECO:0000256" key="4">
    <source>
        <dbReference type="ARBA" id="ARBA00022692"/>
    </source>
</evidence>
<feature type="transmembrane region" description="Helical" evidence="8">
    <location>
        <begin position="18"/>
        <end position="37"/>
    </location>
</feature>
<comment type="subcellular location">
    <subcellularLocation>
        <location evidence="1">Cell membrane</location>
        <topology evidence="1">Multi-pass membrane protein</topology>
    </subcellularLocation>
</comment>
<dbReference type="PANTHER" id="PTHR33406">
    <property type="entry name" value="MEMBRANE PROTEIN MJ1562-RELATED"/>
    <property type="match status" value="1"/>
</dbReference>
<feature type="transmembrane region" description="Helical" evidence="8">
    <location>
        <begin position="790"/>
        <end position="815"/>
    </location>
</feature>
<keyword evidence="3" id="KW-1003">Cell membrane</keyword>
<evidence type="ECO:0000256" key="7">
    <source>
        <dbReference type="SAM" id="MobiDB-lite"/>
    </source>
</evidence>
<feature type="compositionally biased region" description="Low complexity" evidence="7">
    <location>
        <begin position="966"/>
        <end position="975"/>
    </location>
</feature>
<dbReference type="Pfam" id="PF03176">
    <property type="entry name" value="MMPL"/>
    <property type="match status" value="2"/>
</dbReference>
<feature type="domain" description="SSD" evidence="9">
    <location>
        <begin position="242"/>
        <end position="348"/>
    </location>
</feature>
<feature type="transmembrane region" description="Helical" evidence="8">
    <location>
        <begin position="251"/>
        <end position="270"/>
    </location>
</feature>
<feature type="region of interest" description="Disordered" evidence="7">
    <location>
        <begin position="638"/>
        <end position="660"/>
    </location>
</feature>
<dbReference type="InterPro" id="IPR004869">
    <property type="entry name" value="MMPL_dom"/>
</dbReference>
<keyword evidence="11" id="KW-1185">Reference proteome</keyword>
<keyword evidence="5 8" id="KW-1133">Transmembrane helix</keyword>
<dbReference type="Proteomes" id="UP001236585">
    <property type="component" value="Chromosome"/>
</dbReference>
<dbReference type="EMBL" id="CP126981">
    <property type="protein sequence ID" value="WIM88750.1"/>
    <property type="molecule type" value="Genomic_DNA"/>
</dbReference>
<feature type="region of interest" description="Disordered" evidence="7">
    <location>
        <begin position="470"/>
        <end position="505"/>
    </location>
</feature>
<keyword evidence="6 8" id="KW-0472">Membrane</keyword>
<dbReference type="RefSeq" id="WP_285189091.1">
    <property type="nucleotide sequence ID" value="NZ_CP126981.1"/>
</dbReference>
<proteinExistence type="inferred from homology"/>
<evidence type="ECO:0000256" key="2">
    <source>
        <dbReference type="ARBA" id="ARBA00010157"/>
    </source>
</evidence>
<evidence type="ECO:0000313" key="11">
    <source>
        <dbReference type="Proteomes" id="UP001236585"/>
    </source>
</evidence>
<dbReference type="Gene3D" id="1.20.1640.10">
    <property type="entry name" value="Multidrug efflux transporter AcrB transmembrane domain"/>
    <property type="match status" value="2"/>
</dbReference>
<feature type="compositionally biased region" description="Acidic residues" evidence="7">
    <location>
        <begin position="976"/>
        <end position="994"/>
    </location>
</feature>
<feature type="transmembrane region" description="Helical" evidence="8">
    <location>
        <begin position="821"/>
        <end position="843"/>
    </location>
</feature>
<dbReference type="PROSITE" id="PS50156">
    <property type="entry name" value="SSD"/>
    <property type="match status" value="1"/>
</dbReference>
<dbReference type="PANTHER" id="PTHR33406:SF6">
    <property type="entry name" value="MEMBRANE PROTEIN YDGH-RELATED"/>
    <property type="match status" value="1"/>
</dbReference>
<dbReference type="InterPro" id="IPR050545">
    <property type="entry name" value="Mycobact_MmpL"/>
</dbReference>
<feature type="transmembrane region" description="Helical" evidence="8">
    <location>
        <begin position="326"/>
        <end position="349"/>
    </location>
</feature>
<keyword evidence="4 8" id="KW-0812">Transmembrane</keyword>
<evidence type="ECO:0000256" key="8">
    <source>
        <dbReference type="SAM" id="Phobius"/>
    </source>
</evidence>
<reference evidence="10 11" key="1">
    <citation type="journal article" date="2023" name="Microbiol. Resour. Announc.">
        <title>Complete Genome Sequence of Mycobacterium wuenschmanii, a novel Nontuberculous Mycobacterium Isolated from a captive population of Amazon Milk Frogs.</title>
        <authorList>
            <person name="Hicks J."/>
            <person name="Zeineldin M."/>
            <person name="Ward H."/>
            <person name="Wuenschmann A."/>
            <person name="Camp P."/>
            <person name="Farrell D."/>
            <person name="Lehman K."/>
            <person name="Thacker T."/>
            <person name="Cuthbert E."/>
        </authorList>
    </citation>
    <scope>NUCLEOTIDE SEQUENCE [LARGE SCALE GENOMIC DNA]</scope>
    <source>
        <strain evidence="10 11">Wuenschmanii</strain>
    </source>
</reference>
<evidence type="ECO:0000256" key="3">
    <source>
        <dbReference type="ARBA" id="ARBA00022475"/>
    </source>
</evidence>
<comment type="similarity">
    <text evidence="2">Belongs to the resistance-nodulation-cell division (RND) (TC 2.A.6) family. MmpL subfamily.</text>
</comment>
<feature type="region of interest" description="Disordered" evidence="7">
    <location>
        <begin position="1025"/>
        <end position="1046"/>
    </location>
</feature>
<feature type="transmembrane region" description="Helical" evidence="8">
    <location>
        <begin position="378"/>
        <end position="398"/>
    </location>
</feature>